<evidence type="ECO:0000313" key="1">
    <source>
        <dbReference type="EMBL" id="KKM18229.1"/>
    </source>
</evidence>
<gene>
    <name evidence="1" type="ORF">LCGC14_1667810</name>
</gene>
<comment type="caution">
    <text evidence="1">The sequence shown here is derived from an EMBL/GenBank/DDBJ whole genome shotgun (WGS) entry which is preliminary data.</text>
</comment>
<accession>A0A0F9IET2</accession>
<reference evidence="1" key="1">
    <citation type="journal article" date="2015" name="Nature">
        <title>Complex archaea that bridge the gap between prokaryotes and eukaryotes.</title>
        <authorList>
            <person name="Spang A."/>
            <person name="Saw J.H."/>
            <person name="Jorgensen S.L."/>
            <person name="Zaremba-Niedzwiedzka K."/>
            <person name="Martijn J."/>
            <person name="Lind A.E."/>
            <person name="van Eijk R."/>
            <person name="Schleper C."/>
            <person name="Guy L."/>
            <person name="Ettema T.J."/>
        </authorList>
    </citation>
    <scope>NUCLEOTIDE SEQUENCE</scope>
</reference>
<sequence length="65" mass="6788">MASCIGCADSVAEYIIGKMNQMAFRVSNSVQVSIAVVGKVSSVWVGVDYSSQVSAAIICVRCNIA</sequence>
<protein>
    <submittedName>
        <fullName evidence="1">Uncharacterized protein</fullName>
    </submittedName>
</protein>
<dbReference type="AlphaFoldDB" id="A0A0F9IET2"/>
<dbReference type="EMBL" id="LAZR01014266">
    <property type="protein sequence ID" value="KKM18229.1"/>
    <property type="molecule type" value="Genomic_DNA"/>
</dbReference>
<name>A0A0F9IET2_9ZZZZ</name>
<proteinExistence type="predicted"/>
<organism evidence="1">
    <name type="scientific">marine sediment metagenome</name>
    <dbReference type="NCBI Taxonomy" id="412755"/>
    <lineage>
        <taxon>unclassified sequences</taxon>
        <taxon>metagenomes</taxon>
        <taxon>ecological metagenomes</taxon>
    </lineage>
</organism>